<evidence type="ECO:0000256" key="1">
    <source>
        <dbReference type="SAM" id="MobiDB-lite"/>
    </source>
</evidence>
<reference evidence="2 3" key="1">
    <citation type="submission" date="2019-12" db="EMBL/GenBank/DDBJ databases">
        <authorList>
            <person name="Li M."/>
        </authorList>
    </citation>
    <scope>NUCLEOTIDE SEQUENCE [LARGE SCALE GENOMIC DNA]</scope>
    <source>
        <strain evidence="2 3">GBMRC 2046</strain>
    </source>
</reference>
<comment type="caution">
    <text evidence="2">The sequence shown here is derived from an EMBL/GenBank/DDBJ whole genome shotgun (WGS) entry which is preliminary data.</text>
</comment>
<evidence type="ECO:0000313" key="2">
    <source>
        <dbReference type="EMBL" id="MXN66330.1"/>
    </source>
</evidence>
<dbReference type="AlphaFoldDB" id="A0A7X3S927"/>
<evidence type="ECO:0000313" key="3">
    <source>
        <dbReference type="Proteomes" id="UP000433101"/>
    </source>
</evidence>
<dbReference type="Proteomes" id="UP000433101">
    <property type="component" value="Unassembled WGS sequence"/>
</dbReference>
<sequence length="87" mass="9563">MSTAVFGLFSSFGGLVANAQTSDVEDVKNLLAAQVRDQGHTCDEPQSATKEENLSKPDEEVWDLECEDATYRVKLVPDMAAEIEKIE</sequence>
<gene>
    <name evidence="2" type="ORF">GR183_15555</name>
</gene>
<feature type="compositionally biased region" description="Basic and acidic residues" evidence="1">
    <location>
        <begin position="38"/>
        <end position="59"/>
    </location>
</feature>
<protein>
    <submittedName>
        <fullName evidence="2">Uncharacterized protein</fullName>
    </submittedName>
</protein>
<accession>A0A7X3S927</accession>
<feature type="region of interest" description="Disordered" evidence="1">
    <location>
        <begin position="38"/>
        <end position="60"/>
    </location>
</feature>
<name>A0A7X3S927_9HYPH</name>
<organism evidence="2 3">
    <name type="scientific">Stappia sediminis</name>
    <dbReference type="NCBI Taxonomy" id="2692190"/>
    <lineage>
        <taxon>Bacteria</taxon>
        <taxon>Pseudomonadati</taxon>
        <taxon>Pseudomonadota</taxon>
        <taxon>Alphaproteobacteria</taxon>
        <taxon>Hyphomicrobiales</taxon>
        <taxon>Stappiaceae</taxon>
        <taxon>Stappia</taxon>
    </lineage>
</organism>
<dbReference type="EMBL" id="WUMV01000007">
    <property type="protein sequence ID" value="MXN66330.1"/>
    <property type="molecule type" value="Genomic_DNA"/>
</dbReference>
<proteinExistence type="predicted"/>
<keyword evidence="3" id="KW-1185">Reference proteome</keyword>